<organism evidence="4 5">
    <name type="scientific">Falsibacillus albus</name>
    <dbReference type="NCBI Taxonomy" id="2478915"/>
    <lineage>
        <taxon>Bacteria</taxon>
        <taxon>Bacillati</taxon>
        <taxon>Bacillota</taxon>
        <taxon>Bacilli</taxon>
        <taxon>Bacillales</taxon>
        <taxon>Bacillaceae</taxon>
        <taxon>Falsibacillus</taxon>
    </lineage>
</organism>
<feature type="binding site" evidence="2">
    <location>
        <position position="100"/>
    </location>
    <ligand>
        <name>substrate</name>
    </ligand>
</feature>
<dbReference type="PANTHER" id="PTHR11614">
    <property type="entry name" value="PHOSPHOLIPASE-RELATED"/>
    <property type="match status" value="1"/>
</dbReference>
<proteinExistence type="predicted"/>
<evidence type="ECO:0000256" key="1">
    <source>
        <dbReference type="PIRSR" id="PIRSR017388-1"/>
    </source>
</evidence>
<dbReference type="SUPFAM" id="SSF53474">
    <property type="entry name" value="alpha/beta-Hydrolases"/>
    <property type="match status" value="1"/>
</dbReference>
<gene>
    <name evidence="4" type="ORF">D9X91_10960</name>
</gene>
<feature type="active site" description="Charge relay system" evidence="1">
    <location>
        <position position="196"/>
    </location>
</feature>
<feature type="active site" description="Charge relay system" evidence="1">
    <location>
        <position position="226"/>
    </location>
</feature>
<keyword evidence="4" id="KW-0378">Hydrolase</keyword>
<dbReference type="EMBL" id="RCVZ01000006">
    <property type="protein sequence ID" value="RLQ95540.1"/>
    <property type="molecule type" value="Genomic_DNA"/>
</dbReference>
<evidence type="ECO:0000256" key="2">
    <source>
        <dbReference type="PIRSR" id="PIRSR017388-2"/>
    </source>
</evidence>
<feature type="active site" description="Nucleophile" evidence="1">
    <location>
        <position position="99"/>
    </location>
</feature>
<dbReference type="AlphaFoldDB" id="A0A3L7JYD4"/>
<reference evidence="4 5" key="1">
    <citation type="submission" date="2018-10" db="EMBL/GenBank/DDBJ databases">
        <title>Falsibacillus sp. genome draft.</title>
        <authorList>
            <person name="Shi S."/>
        </authorList>
    </citation>
    <scope>NUCLEOTIDE SEQUENCE [LARGE SCALE GENOMIC DNA]</scope>
    <source>
        <strain evidence="4 5">GY 10110</strain>
    </source>
</reference>
<dbReference type="InterPro" id="IPR022742">
    <property type="entry name" value="Hydrolase_4"/>
</dbReference>
<dbReference type="PIRSF" id="PIRSF017388">
    <property type="entry name" value="Esterase_lipase"/>
    <property type="match status" value="1"/>
</dbReference>
<dbReference type="InterPro" id="IPR029058">
    <property type="entry name" value="AB_hydrolase_fold"/>
</dbReference>
<feature type="domain" description="Serine aminopeptidase S33" evidence="3">
    <location>
        <begin position="160"/>
        <end position="231"/>
    </location>
</feature>
<dbReference type="Pfam" id="PF12146">
    <property type="entry name" value="Hydrolase_4"/>
    <property type="match status" value="2"/>
</dbReference>
<evidence type="ECO:0000259" key="3">
    <source>
        <dbReference type="Pfam" id="PF12146"/>
    </source>
</evidence>
<dbReference type="RefSeq" id="WP_121680655.1">
    <property type="nucleotide sequence ID" value="NZ_RCVZ01000006.1"/>
</dbReference>
<dbReference type="Gene3D" id="3.40.50.1820">
    <property type="entry name" value="alpha/beta hydrolase"/>
    <property type="match status" value="1"/>
</dbReference>
<dbReference type="GO" id="GO:0052689">
    <property type="term" value="F:carboxylic ester hydrolase activity"/>
    <property type="evidence" value="ECO:0007669"/>
    <property type="project" value="InterPro"/>
</dbReference>
<dbReference type="Proteomes" id="UP000276770">
    <property type="component" value="Unassembled WGS sequence"/>
</dbReference>
<keyword evidence="5" id="KW-1185">Reference proteome</keyword>
<evidence type="ECO:0000313" key="4">
    <source>
        <dbReference type="EMBL" id="RLQ95540.1"/>
    </source>
</evidence>
<sequence>MSPTRYSVIEGAETIFLKGSHIGILVCHGFMGTPQSVVEFSRQIHELTGCTVLAPRLKGHGTCEADLHQCTHHDWFNDLVQAFHFLKHSCQSIFIAGQSMGAILALNLAAKGFAVQGIITINAALSVPGYECFRHQEIPTYIREQTPDIRHPIFEEITYDHVPISAIKELLKLIDETKDQLTKINCPALLIKSYNDHVVPHENTDVIWEAIKSKEKRIISLEKSYHVATLDCELSEIVLNVCSFIKHNSVQAAFHPN</sequence>
<feature type="domain" description="Serine aminopeptidase S33" evidence="3">
    <location>
        <begin position="24"/>
        <end position="129"/>
    </location>
</feature>
<dbReference type="InterPro" id="IPR051044">
    <property type="entry name" value="MAG_DAG_Lipase"/>
</dbReference>
<protein>
    <submittedName>
        <fullName evidence="4">Alpha/beta fold hydrolase</fullName>
    </submittedName>
</protein>
<dbReference type="OrthoDB" id="9786110at2"/>
<name>A0A3L7JYD4_9BACI</name>
<dbReference type="InterPro" id="IPR012354">
    <property type="entry name" value="Esterase_lipase"/>
</dbReference>
<comment type="caution">
    <text evidence="4">The sequence shown here is derived from an EMBL/GenBank/DDBJ whole genome shotgun (WGS) entry which is preliminary data.</text>
</comment>
<evidence type="ECO:0000313" key="5">
    <source>
        <dbReference type="Proteomes" id="UP000276770"/>
    </source>
</evidence>
<accession>A0A3L7JYD4</accession>
<feature type="binding site" evidence="2">
    <location>
        <position position="30"/>
    </location>
    <ligand>
        <name>substrate</name>
    </ligand>
</feature>